<evidence type="ECO:0000313" key="4">
    <source>
        <dbReference type="EMBL" id="CAK7939501.1"/>
    </source>
</evidence>
<evidence type="ECO:0000256" key="3">
    <source>
        <dbReference type="SAM" id="Phobius"/>
    </source>
</evidence>
<proteinExistence type="inferred from homology"/>
<dbReference type="InterPro" id="IPR003737">
    <property type="entry name" value="GlcNAc_PI_deacetylase-related"/>
</dbReference>
<dbReference type="PANTHER" id="PTHR12993:SF11">
    <property type="entry name" value="N-ACETYLGLUCOSAMINYL-PHOSPHATIDYLINOSITOL DE-N-ACETYLASE"/>
    <property type="match status" value="1"/>
</dbReference>
<dbReference type="AlphaFoldDB" id="A0AAV1UXZ9"/>
<reference evidence="4" key="1">
    <citation type="submission" date="2024-01" db="EMBL/GenBank/DDBJ databases">
        <authorList>
            <person name="Webb A."/>
        </authorList>
    </citation>
    <scope>NUCLEOTIDE SEQUENCE</scope>
    <source>
        <strain evidence="4">Pm1</strain>
    </source>
</reference>
<dbReference type="Proteomes" id="UP001162060">
    <property type="component" value="Unassembled WGS sequence"/>
</dbReference>
<dbReference type="InterPro" id="IPR024078">
    <property type="entry name" value="LmbE-like_dom_sf"/>
</dbReference>
<feature type="transmembrane region" description="Helical" evidence="3">
    <location>
        <begin position="20"/>
        <end position="40"/>
    </location>
</feature>
<evidence type="ECO:0000256" key="2">
    <source>
        <dbReference type="ARBA" id="ARBA00012176"/>
    </source>
</evidence>
<keyword evidence="3" id="KW-0472">Membrane</keyword>
<sequence>MVFALNDQELQTLLEMLKSLLLGGNLLLFVTAALVFVAPLKRQPDASPVQTKRALVVTAHPDDESMFFLPLVHSLQDGTSSGKDMWETHLLCLSRGDFDGLGTVREQELRACAVHIGLVPDHVHVLDEPELQDGIENRWDVSRIAAIVLQYVDQKSIDAVFTFDGHGVSGHPNHIATHLGVQRALRERQETCRAAAATTNASEEKVVRGWALESTNLVRKYIGILDTVLSLWLSRQREETQEERQVVVVCRPWWNYKAMALHRSQFVWYRRLFVVFSRYTFVNTFRPLLEVDAPDLPVEYKKTR</sequence>
<keyword evidence="3" id="KW-1133">Transmembrane helix</keyword>
<name>A0AAV1UXZ9_9STRA</name>
<dbReference type="SUPFAM" id="SSF102588">
    <property type="entry name" value="LmbE-like"/>
    <property type="match status" value="1"/>
</dbReference>
<dbReference type="EC" id="3.5.1.89" evidence="2"/>
<dbReference type="EMBL" id="CAKLBY020000246">
    <property type="protein sequence ID" value="CAK7939501.1"/>
    <property type="molecule type" value="Genomic_DNA"/>
</dbReference>
<evidence type="ECO:0000256" key="1">
    <source>
        <dbReference type="ARBA" id="ARBA00006066"/>
    </source>
</evidence>
<comment type="caution">
    <text evidence="4">The sequence shown here is derived from an EMBL/GenBank/DDBJ whole genome shotgun (WGS) entry which is preliminary data.</text>
</comment>
<keyword evidence="3" id="KW-0812">Transmembrane</keyword>
<protein>
    <recommendedName>
        <fullName evidence="2">N-acetylglucosaminylphosphatidylinositol deacetylase</fullName>
        <ecNumber evidence="2">3.5.1.89</ecNumber>
    </recommendedName>
</protein>
<accession>A0AAV1UXZ9</accession>
<dbReference type="Gene3D" id="3.40.50.10320">
    <property type="entry name" value="LmbE-like"/>
    <property type="match status" value="1"/>
</dbReference>
<dbReference type="Pfam" id="PF02585">
    <property type="entry name" value="PIG-L"/>
    <property type="match status" value="1"/>
</dbReference>
<comment type="similarity">
    <text evidence="1">Belongs to the PIGL family.</text>
</comment>
<gene>
    <name evidence="4" type="ORF">PM001_LOCUS24651</name>
</gene>
<evidence type="ECO:0000313" key="5">
    <source>
        <dbReference type="Proteomes" id="UP001162060"/>
    </source>
</evidence>
<organism evidence="4 5">
    <name type="scientific">Peronospora matthiolae</name>
    <dbReference type="NCBI Taxonomy" id="2874970"/>
    <lineage>
        <taxon>Eukaryota</taxon>
        <taxon>Sar</taxon>
        <taxon>Stramenopiles</taxon>
        <taxon>Oomycota</taxon>
        <taxon>Peronosporomycetes</taxon>
        <taxon>Peronosporales</taxon>
        <taxon>Peronosporaceae</taxon>
        <taxon>Peronospora</taxon>
    </lineage>
</organism>
<dbReference type="PANTHER" id="PTHR12993">
    <property type="entry name" value="N-ACETYLGLUCOSAMINYL-PHOSPHATIDYLINOSITOL DE-N-ACETYLASE-RELATED"/>
    <property type="match status" value="1"/>
</dbReference>
<dbReference type="GO" id="GO:0005783">
    <property type="term" value="C:endoplasmic reticulum"/>
    <property type="evidence" value="ECO:0007669"/>
    <property type="project" value="TreeGrafter"/>
</dbReference>
<dbReference type="GO" id="GO:0000225">
    <property type="term" value="F:N-acetylglucosaminylphosphatidylinositol deacetylase activity"/>
    <property type="evidence" value="ECO:0007669"/>
    <property type="project" value="UniProtKB-EC"/>
</dbReference>